<dbReference type="RefSeq" id="WP_068752189.1">
    <property type="nucleotide sequence ID" value="NZ_LR214441.1"/>
</dbReference>
<sequence>MQLPSLPRVLAVVAHPDDESFGLGAVISTLIDAGSQVSVLCLTSGEASTLGAHPELARIRAVELETAAAALGCHNTTLLAHPDGGLSQYPELLVRDVELAADTVQPDAFLVFSPEGGVTGHPDHEAASHAALAVAAERGLPTLEWALPLHVTDALAEEYGVAFTGYPESELPIVLEVDRTRQLAAAAEHASQAVPGSLLWRRLELLGTHEYLRLTDPTQENS</sequence>
<dbReference type="InterPro" id="IPR003737">
    <property type="entry name" value="GlcNAc_PI_deacetylase-related"/>
</dbReference>
<gene>
    <name evidence="2" type="ORF">BCR15_07345</name>
</gene>
<accession>A0A1C0AKQ8</accession>
<keyword evidence="3" id="KW-1185">Reference proteome</keyword>
<dbReference type="Proteomes" id="UP000093501">
    <property type="component" value="Unassembled WGS sequence"/>
</dbReference>
<protein>
    <submittedName>
        <fullName evidence="2">Uncharacterized protein</fullName>
    </submittedName>
</protein>
<name>A0A1C0AKQ8_9ACTN</name>
<dbReference type="SUPFAM" id="SSF102588">
    <property type="entry name" value="LmbE-like"/>
    <property type="match status" value="1"/>
</dbReference>
<evidence type="ECO:0000256" key="1">
    <source>
        <dbReference type="ARBA" id="ARBA00022833"/>
    </source>
</evidence>
<evidence type="ECO:0000313" key="2">
    <source>
        <dbReference type="EMBL" id="OCL33083.1"/>
    </source>
</evidence>
<dbReference type="PANTHER" id="PTHR12993">
    <property type="entry name" value="N-ACETYLGLUCOSAMINYL-PHOSPHATIDYLINOSITOL DE-N-ACETYLASE-RELATED"/>
    <property type="match status" value="1"/>
</dbReference>
<dbReference type="AlphaFoldDB" id="A0A1C0AKQ8"/>
<evidence type="ECO:0000313" key="3">
    <source>
        <dbReference type="Proteomes" id="UP000093501"/>
    </source>
</evidence>
<reference evidence="3" key="1">
    <citation type="submission" date="2016-07" db="EMBL/GenBank/DDBJ databases">
        <authorList>
            <person name="Florea S."/>
            <person name="Webb J.S."/>
            <person name="Jaromczyk J."/>
            <person name="Schardl C.L."/>
        </authorList>
    </citation>
    <scope>NUCLEOTIDE SEQUENCE [LARGE SCALE GENOMIC DNA]</scope>
    <source>
        <strain evidence="3">IPBSL-7</strain>
    </source>
</reference>
<comment type="caution">
    <text evidence="2">The sequence shown here is derived from an EMBL/GenBank/DDBJ whole genome shotgun (WGS) entry which is preliminary data.</text>
</comment>
<dbReference type="Pfam" id="PF02585">
    <property type="entry name" value="PIG-L"/>
    <property type="match status" value="1"/>
</dbReference>
<proteinExistence type="predicted"/>
<organism evidence="2 3">
    <name type="scientific">Tessaracoccus lapidicaptus</name>
    <dbReference type="NCBI Taxonomy" id="1427523"/>
    <lineage>
        <taxon>Bacteria</taxon>
        <taxon>Bacillati</taxon>
        <taxon>Actinomycetota</taxon>
        <taxon>Actinomycetes</taxon>
        <taxon>Propionibacteriales</taxon>
        <taxon>Propionibacteriaceae</taxon>
        <taxon>Tessaracoccus</taxon>
    </lineage>
</organism>
<dbReference type="GO" id="GO:0016811">
    <property type="term" value="F:hydrolase activity, acting on carbon-nitrogen (but not peptide) bonds, in linear amides"/>
    <property type="evidence" value="ECO:0007669"/>
    <property type="project" value="TreeGrafter"/>
</dbReference>
<keyword evidence="1" id="KW-0862">Zinc</keyword>
<dbReference type="PANTHER" id="PTHR12993:SF11">
    <property type="entry name" value="N-ACETYLGLUCOSAMINYL-PHOSPHATIDYLINOSITOL DE-N-ACETYLASE"/>
    <property type="match status" value="1"/>
</dbReference>
<dbReference type="InterPro" id="IPR024078">
    <property type="entry name" value="LmbE-like_dom_sf"/>
</dbReference>
<dbReference type="GO" id="GO:0016137">
    <property type="term" value="P:glycoside metabolic process"/>
    <property type="evidence" value="ECO:0007669"/>
    <property type="project" value="UniProtKB-ARBA"/>
</dbReference>
<dbReference type="Gene3D" id="3.40.50.10320">
    <property type="entry name" value="LmbE-like"/>
    <property type="match status" value="1"/>
</dbReference>
<dbReference type="EMBL" id="MBQD01000023">
    <property type="protein sequence ID" value="OCL33083.1"/>
    <property type="molecule type" value="Genomic_DNA"/>
</dbReference>